<gene>
    <name evidence="1" type="ORF">L2E82_22553</name>
</gene>
<dbReference type="EMBL" id="CM042012">
    <property type="protein sequence ID" value="KAI3751466.1"/>
    <property type="molecule type" value="Genomic_DNA"/>
</dbReference>
<dbReference type="Proteomes" id="UP001055811">
    <property type="component" value="Linkage Group LG04"/>
</dbReference>
<accession>A0ACB9DZ21</accession>
<sequence>MISEALGPDSIPIQPFSGFSLGHLSSAVPLPLIFPTASYLLIFTPPILTPPLTTNITLYAPIVRGFKCPDGVTQDQMDASGDGGDGDVLVILDLRPHDSLLNGGFAR</sequence>
<organism evidence="1 2">
    <name type="scientific">Cichorium intybus</name>
    <name type="common">Chicory</name>
    <dbReference type="NCBI Taxonomy" id="13427"/>
    <lineage>
        <taxon>Eukaryota</taxon>
        <taxon>Viridiplantae</taxon>
        <taxon>Streptophyta</taxon>
        <taxon>Embryophyta</taxon>
        <taxon>Tracheophyta</taxon>
        <taxon>Spermatophyta</taxon>
        <taxon>Magnoliopsida</taxon>
        <taxon>eudicotyledons</taxon>
        <taxon>Gunneridae</taxon>
        <taxon>Pentapetalae</taxon>
        <taxon>asterids</taxon>
        <taxon>campanulids</taxon>
        <taxon>Asterales</taxon>
        <taxon>Asteraceae</taxon>
        <taxon>Cichorioideae</taxon>
        <taxon>Cichorieae</taxon>
        <taxon>Cichoriinae</taxon>
        <taxon>Cichorium</taxon>
    </lineage>
</organism>
<evidence type="ECO:0000313" key="1">
    <source>
        <dbReference type="EMBL" id="KAI3751466.1"/>
    </source>
</evidence>
<reference evidence="2" key="1">
    <citation type="journal article" date="2022" name="Mol. Ecol. Resour.">
        <title>The genomes of chicory, endive, great burdock and yacon provide insights into Asteraceae palaeo-polyploidization history and plant inulin production.</title>
        <authorList>
            <person name="Fan W."/>
            <person name="Wang S."/>
            <person name="Wang H."/>
            <person name="Wang A."/>
            <person name="Jiang F."/>
            <person name="Liu H."/>
            <person name="Zhao H."/>
            <person name="Xu D."/>
            <person name="Zhang Y."/>
        </authorList>
    </citation>
    <scope>NUCLEOTIDE SEQUENCE [LARGE SCALE GENOMIC DNA]</scope>
    <source>
        <strain evidence="2">cv. Punajuju</strain>
    </source>
</reference>
<comment type="caution">
    <text evidence="1">The sequence shown here is derived from an EMBL/GenBank/DDBJ whole genome shotgun (WGS) entry which is preliminary data.</text>
</comment>
<proteinExistence type="predicted"/>
<protein>
    <submittedName>
        <fullName evidence="1">Uncharacterized protein</fullName>
    </submittedName>
</protein>
<evidence type="ECO:0000313" key="2">
    <source>
        <dbReference type="Proteomes" id="UP001055811"/>
    </source>
</evidence>
<keyword evidence="2" id="KW-1185">Reference proteome</keyword>
<name>A0ACB9DZ21_CICIN</name>
<reference evidence="1 2" key="2">
    <citation type="journal article" date="2022" name="Mol. Ecol. Resour.">
        <title>The genomes of chicory, endive, great burdock and yacon provide insights into Asteraceae paleo-polyploidization history and plant inulin production.</title>
        <authorList>
            <person name="Fan W."/>
            <person name="Wang S."/>
            <person name="Wang H."/>
            <person name="Wang A."/>
            <person name="Jiang F."/>
            <person name="Liu H."/>
            <person name="Zhao H."/>
            <person name="Xu D."/>
            <person name="Zhang Y."/>
        </authorList>
    </citation>
    <scope>NUCLEOTIDE SEQUENCE [LARGE SCALE GENOMIC DNA]</scope>
    <source>
        <strain evidence="2">cv. Punajuju</strain>
        <tissue evidence="1">Leaves</tissue>
    </source>
</reference>